<evidence type="ECO:0000313" key="6">
    <source>
        <dbReference type="Proteomes" id="UP000549394"/>
    </source>
</evidence>
<feature type="domain" description="RING-type" evidence="4">
    <location>
        <begin position="9"/>
        <end position="56"/>
    </location>
</feature>
<keyword evidence="2" id="KW-0862">Zinc</keyword>
<keyword evidence="1 3" id="KW-0479">Metal-binding</keyword>
<dbReference type="EMBL" id="CAJFCJ010000005">
    <property type="protein sequence ID" value="CAD5114582.1"/>
    <property type="molecule type" value="Genomic_DNA"/>
</dbReference>
<reference evidence="5 6" key="1">
    <citation type="submission" date="2020-08" db="EMBL/GenBank/DDBJ databases">
        <authorList>
            <person name="Hejnol A."/>
        </authorList>
    </citation>
    <scope>NUCLEOTIDE SEQUENCE [LARGE SCALE GENOMIC DNA]</scope>
</reference>
<evidence type="ECO:0000259" key="4">
    <source>
        <dbReference type="PROSITE" id="PS50089"/>
    </source>
</evidence>
<evidence type="ECO:0000256" key="2">
    <source>
        <dbReference type="ARBA" id="ARBA00022833"/>
    </source>
</evidence>
<proteinExistence type="predicted"/>
<evidence type="ECO:0000256" key="1">
    <source>
        <dbReference type="ARBA" id="ARBA00022771"/>
    </source>
</evidence>
<keyword evidence="6" id="KW-1185">Reference proteome</keyword>
<comment type="caution">
    <text evidence="5">The sequence shown here is derived from an EMBL/GenBank/DDBJ whole genome shotgun (WGS) entry which is preliminary data.</text>
</comment>
<dbReference type="AlphaFoldDB" id="A0A7I8VG27"/>
<protein>
    <recommendedName>
        <fullName evidence="4">RING-type domain-containing protein</fullName>
    </recommendedName>
</protein>
<gene>
    <name evidence="5" type="ORF">DGYR_LOCUS3410</name>
</gene>
<keyword evidence="1 3" id="KW-0863">Zinc-finger</keyword>
<name>A0A7I8VG27_9ANNE</name>
<dbReference type="InterPro" id="IPR013083">
    <property type="entry name" value="Znf_RING/FYVE/PHD"/>
</dbReference>
<dbReference type="PROSITE" id="PS50089">
    <property type="entry name" value="ZF_RING_2"/>
    <property type="match status" value="1"/>
</dbReference>
<sequence length="445" mass="52618">MEDFKYDGCPICLMNLENMEYRRLPCHYTHIFCTVCLNKLLKDRLKCDGFACPLCKFQMSFPDRGIDSFKKMDVKKSIKGNLILNVEAELDRLKKQEKYDMSRLDRFFDNVLLIVRNERKLLKGEYTEIVEKRRSQLGNILNDLSSLPNNDEKKLKETIEHLDEISQQNVTIDLDTSRCEGWRILYSEYEKPDSSYQKKVDHLQHFFGAKNFFYALTQKGIIEFNKDSHNTSYIDINFNCFELSTDKEMFGLSKLPRNDYSVFKFHGISKVFMKLLTKKTWKISNPYHTLCYILGFDLILFDTITNEIIFKKDFFSSNIYSYREKKDGMFYLLRSDLDLSFCKIVDMLKISCFRGEKVAVTIIDKKISLRNDIIKEMVNGKLFLRNKDYVFLLNSENQTAKAYPHKNIFKDGSIWHYVQTESQISFSILKNFESFSEISVKCYNL</sequence>
<dbReference type="Gene3D" id="3.30.40.10">
    <property type="entry name" value="Zinc/RING finger domain, C3HC4 (zinc finger)"/>
    <property type="match status" value="1"/>
</dbReference>
<dbReference type="InterPro" id="IPR001841">
    <property type="entry name" value="Znf_RING"/>
</dbReference>
<organism evidence="5 6">
    <name type="scientific">Dimorphilus gyrociliatus</name>
    <dbReference type="NCBI Taxonomy" id="2664684"/>
    <lineage>
        <taxon>Eukaryota</taxon>
        <taxon>Metazoa</taxon>
        <taxon>Spiralia</taxon>
        <taxon>Lophotrochozoa</taxon>
        <taxon>Annelida</taxon>
        <taxon>Polychaeta</taxon>
        <taxon>Polychaeta incertae sedis</taxon>
        <taxon>Dinophilidae</taxon>
        <taxon>Dimorphilus</taxon>
    </lineage>
</organism>
<dbReference type="SUPFAM" id="SSF57850">
    <property type="entry name" value="RING/U-box"/>
    <property type="match status" value="1"/>
</dbReference>
<accession>A0A7I8VG27</accession>
<dbReference type="Proteomes" id="UP000549394">
    <property type="component" value="Unassembled WGS sequence"/>
</dbReference>
<dbReference type="GO" id="GO:0008270">
    <property type="term" value="F:zinc ion binding"/>
    <property type="evidence" value="ECO:0007669"/>
    <property type="project" value="UniProtKB-KW"/>
</dbReference>
<evidence type="ECO:0000256" key="3">
    <source>
        <dbReference type="PROSITE-ProRule" id="PRU00175"/>
    </source>
</evidence>
<evidence type="ECO:0000313" key="5">
    <source>
        <dbReference type="EMBL" id="CAD5114582.1"/>
    </source>
</evidence>